<dbReference type="GO" id="GO:0000339">
    <property type="term" value="F:RNA cap binding"/>
    <property type="evidence" value="ECO:0000318"/>
    <property type="project" value="GO_Central"/>
</dbReference>
<keyword evidence="14" id="KW-1185">Reference proteome</keyword>
<feature type="compositionally biased region" description="Acidic residues" evidence="12">
    <location>
        <begin position="1421"/>
        <end position="1432"/>
    </location>
</feature>
<dbReference type="GO" id="GO:0031053">
    <property type="term" value="P:primary miRNA processing"/>
    <property type="evidence" value="ECO:0007669"/>
    <property type="project" value="UniProtKB-ARBA"/>
</dbReference>
<feature type="region of interest" description="Disordered" evidence="12">
    <location>
        <begin position="723"/>
        <end position="745"/>
    </location>
</feature>
<sequence length="1535" mass="174744">MIKLLAFTHLDMDNHNVDKLFMNELSMPAFPELEDAYRQWYTEQGFVLVENQLQQPLQLIMAKQEPEYHELRPMQLQPMQHELQHLQPMQHELQHLQPALHPLDNEQHLPPPVAPVFFRPYEIDVYTPPPVVDFSAQPYMVNTIQPVEMEAKPMKPQTRGRKRKQDDVIYEEEAELDTSTNIDHAAYKWTEKNTQPVEMEAMPVKRKSIERKCRRKQAEVTSDEEAQLDTSTNIEHADWTETGEVFTNIVGRLCVLGSLNHYNVTTDEIKRRASKPEGFGLTHIGPLLKRGRVAGTGCELKRLLESHAIFLPPAQFVNRQVYGLTTLSAMLEGESVQLSVDHRELALAHFPFTSIAHLIIRSIGSPAALAAAARDVAAAKASMTAFSDVLNRWTAGGWAECKGRETIVASPLRTFAYATHALGVEECRLMATLFARFMCVFEGELCALLERVNAVGYGSAAHLHQFPPGVDLPSIPAGMMHLPDWTEDAGGSVSFTEISGRLTLNGKKYNVTVAEVRRRVRQPECHNLSILGALLKRAKKAANYEKLFDELKKHHIVLDGRIRRKRARNTTFTAMLEGEALSLVADMEAEVGRSFPVKDLIALIVTYTPQHDVEERRVGFVSARVKLELFLDLPMPAIVSHLRACGLLRSTLMCPKCAVPCVEYQLKKSPSWPGCGWRCNNCATTFSALRDSCSNEDVSGAMCNTGPRDPASTYFRKMSFRQDRRRHADDEMEVDAKRRRAPESQSELERRVVDLIMHIGEKPGQTSLESNLEKLVTLLEGELEKIGQRIIETIIECAKNLPDKLTIYSTLVGLLNAKNYNFGGEIVEKLVADLQQTLESEKHRHAANLVTFICDLANCKVLSLTSVVEFLEGLLEAASEDGVPQVRSDWFIYAVLRSLPWIGTELKEKKTEELENLLGGVDAYMQQRSRTHIRILQVWTGSTHEQEEYLDCLYEQVKLLAGAEWKEKHIARMYIAFDAVLTDALSHNLPTLAPPAHMAASAYPLPHVVFRLFDYADCPEDGPVLPGAHSIERHLIDDELGWIIDLNEMNRKDCAEALLNYTHRATVPLPYVVLETVFSRLFSLPDSPQPRLFYGALLIELCRLQPNTFPQVLAQAAELLYDRAHEMQPACLDRFVDWFSYHLSNFQYRWSWQDWNDCLEADALDNKFILAKEVLEKCMRFSYYERILEILPESHKRLQPAKPDVIYPMEDENHEEFERARHFQALFQEKLAADAMIEELRVEEQTGEGPEFDSRAFSVFFAVLLKLASKSFSHNFAALTRYHKTLKHVVANSPTMQQTLLSTLYGCWRNNTQVRMIFDLWSDVYAFEMMLILIDKLLKMQILDCSVVVAWIFDGEDAQQEHSRQWLWEMLNNSLGKLGKHVAKCKKDLETLKEAKQRKEKARKEKEAEAQGEGEGKDDEKMEEGDDEAAAAEMDGEVLTKEAEVEALADAQKRIFLDVLMKFASALTTRLQEQGDGAEKSLWYTFVQGRMRHVFLAHEPVIREFAVELEQQLVAKTDLDRRAIQVFAEFAALRA</sequence>
<evidence type="ECO:0000256" key="12">
    <source>
        <dbReference type="SAM" id="MobiDB-lite"/>
    </source>
</evidence>
<name>A0A2A6BUT6_PRIPA</name>
<dbReference type="FunFam" id="1.25.40.180:FF:000041">
    <property type="entry name" value="Nuclear cap-binding protein subunit 1"/>
    <property type="match status" value="1"/>
</dbReference>
<evidence type="ECO:0000313" key="14">
    <source>
        <dbReference type="Proteomes" id="UP000005239"/>
    </source>
</evidence>
<dbReference type="EnsemblMetazoa" id="PPA00428.1">
    <property type="protein sequence ID" value="PPA00428.1"/>
    <property type="gene ID" value="WBGene00089982"/>
</dbReference>
<dbReference type="InterPro" id="IPR027159">
    <property type="entry name" value="CBP80"/>
</dbReference>
<evidence type="ECO:0000256" key="2">
    <source>
        <dbReference type="ARBA" id="ARBA00007413"/>
    </source>
</evidence>
<dbReference type="GO" id="GO:0005634">
    <property type="term" value="C:nucleus"/>
    <property type="evidence" value="ECO:0000318"/>
    <property type="project" value="GO_Central"/>
</dbReference>
<reference evidence="13" key="2">
    <citation type="submission" date="2022-06" db="UniProtKB">
        <authorList>
            <consortium name="EnsemblMetazoa"/>
        </authorList>
    </citation>
    <scope>IDENTIFICATION</scope>
    <source>
        <strain evidence="13">PS312</strain>
    </source>
</reference>
<evidence type="ECO:0000256" key="7">
    <source>
        <dbReference type="ARBA" id="ARBA00023187"/>
    </source>
</evidence>
<comment type="similarity">
    <text evidence="2">Belongs to the NCBP1 family.</text>
</comment>
<evidence type="ECO:0000256" key="6">
    <source>
        <dbReference type="ARBA" id="ARBA00023158"/>
    </source>
</evidence>
<dbReference type="InterPro" id="IPR013854">
    <property type="entry name" value="TF_AP2_C"/>
</dbReference>
<dbReference type="InterPro" id="IPR015174">
    <property type="entry name" value="MIF4G-like_typ-2"/>
</dbReference>
<evidence type="ECO:0000256" key="9">
    <source>
        <dbReference type="ARBA" id="ARBA00030965"/>
    </source>
</evidence>
<dbReference type="Pfam" id="PF09088">
    <property type="entry name" value="MIF4G_like"/>
    <property type="match status" value="1"/>
</dbReference>
<evidence type="ECO:0000256" key="11">
    <source>
        <dbReference type="ARBA" id="ARBA00062747"/>
    </source>
</evidence>
<gene>
    <name evidence="13" type="primary">WBGene00089982</name>
</gene>
<proteinExistence type="inferred from homology"/>
<evidence type="ECO:0000256" key="3">
    <source>
        <dbReference type="ARBA" id="ARBA00019879"/>
    </source>
</evidence>
<protein>
    <recommendedName>
        <fullName evidence="3">Nuclear cap-binding protein subunit 1</fullName>
    </recommendedName>
    <alternativeName>
        <fullName evidence="9">80 kDa nuclear cap-binding protein</fullName>
    </alternativeName>
</protein>
<keyword evidence="6" id="KW-0943">RNA-mediated gene silencing</keyword>
<dbReference type="SUPFAM" id="SSF48371">
    <property type="entry name" value="ARM repeat"/>
    <property type="match status" value="3"/>
</dbReference>
<dbReference type="Pfam" id="PF02854">
    <property type="entry name" value="MIF4G"/>
    <property type="match status" value="1"/>
</dbReference>
<evidence type="ECO:0000256" key="1">
    <source>
        <dbReference type="ARBA" id="ARBA00004123"/>
    </source>
</evidence>
<dbReference type="SMART" id="SM00543">
    <property type="entry name" value="MIF4G"/>
    <property type="match status" value="1"/>
</dbReference>
<dbReference type="Pfam" id="PF03299">
    <property type="entry name" value="TF_AP-2"/>
    <property type="match status" value="2"/>
</dbReference>
<keyword evidence="5" id="KW-0506">mRNA capping</keyword>
<evidence type="ECO:0000256" key="10">
    <source>
        <dbReference type="ARBA" id="ARBA00056386"/>
    </source>
</evidence>
<evidence type="ECO:0000313" key="13">
    <source>
        <dbReference type="EnsemblMetazoa" id="PPA00428.1"/>
    </source>
</evidence>
<accession>A0A2A6BUT6</accession>
<feature type="compositionally biased region" description="Basic and acidic residues" evidence="12">
    <location>
        <begin position="1396"/>
        <end position="1420"/>
    </location>
</feature>
<evidence type="ECO:0000256" key="5">
    <source>
        <dbReference type="ARBA" id="ARBA00023042"/>
    </source>
</evidence>
<keyword evidence="4" id="KW-0507">mRNA processing</keyword>
<dbReference type="InterPro" id="IPR015172">
    <property type="entry name" value="MIF4G-like_typ-1"/>
</dbReference>
<comment type="subunit">
    <text evidence="11">Component of the nuclear cap-binding complex (CBC), a heterodimer composed of ncbp-1 and ncbp-1 that interacts with m7GpppG-capped RNA.</text>
</comment>
<dbReference type="Proteomes" id="UP000005239">
    <property type="component" value="Unassembled WGS sequence"/>
</dbReference>
<dbReference type="GO" id="GO:0005846">
    <property type="term" value="C:nuclear cap binding complex"/>
    <property type="evidence" value="ECO:0000318"/>
    <property type="project" value="GO_Central"/>
</dbReference>
<dbReference type="PANTHER" id="PTHR12412">
    <property type="entry name" value="CAP BINDING PROTEIN"/>
    <property type="match status" value="1"/>
</dbReference>
<dbReference type="GO" id="GO:0006406">
    <property type="term" value="P:mRNA export from nucleus"/>
    <property type="evidence" value="ECO:0007669"/>
    <property type="project" value="InterPro"/>
</dbReference>
<dbReference type="InterPro" id="IPR003890">
    <property type="entry name" value="MIF4G-like_typ-3"/>
</dbReference>
<dbReference type="FunFam" id="1.25.40.180:FF:000010">
    <property type="entry name" value="Nuclear cap-binding protein subunit 1"/>
    <property type="match status" value="1"/>
</dbReference>
<organism evidence="13 14">
    <name type="scientific">Pristionchus pacificus</name>
    <name type="common">Parasitic nematode worm</name>
    <dbReference type="NCBI Taxonomy" id="54126"/>
    <lineage>
        <taxon>Eukaryota</taxon>
        <taxon>Metazoa</taxon>
        <taxon>Ecdysozoa</taxon>
        <taxon>Nematoda</taxon>
        <taxon>Chromadorea</taxon>
        <taxon>Rhabditida</taxon>
        <taxon>Rhabditina</taxon>
        <taxon>Diplogasteromorpha</taxon>
        <taxon>Diplogasteroidea</taxon>
        <taxon>Neodiplogasteridae</taxon>
        <taxon>Pristionchus</taxon>
    </lineage>
</organism>
<dbReference type="GO" id="GO:0006370">
    <property type="term" value="P:7-methylguanosine mRNA capping"/>
    <property type="evidence" value="ECO:0007669"/>
    <property type="project" value="UniProtKB-KW"/>
</dbReference>
<comment type="subcellular location">
    <subcellularLocation>
        <location evidence="1">Nucleus</location>
    </subcellularLocation>
</comment>
<reference evidence="14" key="1">
    <citation type="journal article" date="2008" name="Nat. Genet.">
        <title>The Pristionchus pacificus genome provides a unique perspective on nematode lifestyle and parasitism.</title>
        <authorList>
            <person name="Dieterich C."/>
            <person name="Clifton S.W."/>
            <person name="Schuster L.N."/>
            <person name="Chinwalla A."/>
            <person name="Delehaunty K."/>
            <person name="Dinkelacker I."/>
            <person name="Fulton L."/>
            <person name="Fulton R."/>
            <person name="Godfrey J."/>
            <person name="Minx P."/>
            <person name="Mitreva M."/>
            <person name="Roeseler W."/>
            <person name="Tian H."/>
            <person name="Witte H."/>
            <person name="Yang S.P."/>
            <person name="Wilson R.K."/>
            <person name="Sommer R.J."/>
        </authorList>
    </citation>
    <scope>NUCLEOTIDE SEQUENCE [LARGE SCALE GENOMIC DNA]</scope>
    <source>
        <strain evidence="14">PS312</strain>
    </source>
</reference>
<comment type="function">
    <text evidence="10">Component of the cap-binding complex (CBC), which binds cotranscriptionally to the 5'-cap of pre-mRNAs and is involved in various processes such as pre-mRNA splicing and RNA-mediated gene silencing (RNAi). The CBC complex is involved in miRNA-mediated RNA interference and is required for primary microRNAs (miRNAs) processing. In the CBC complex, ncbp-1 does not bind directly capped RNAs (m7GpppG-capped RNA) but is required to stabilize the movement of the N-terminal loop of ncbp-2 and lock the CBC into a high affinity cap-binding state with the cap structure.</text>
</comment>
<accession>A0A8R1U3B1</accession>
<dbReference type="Gene3D" id="1.25.40.180">
    <property type="match status" value="3"/>
</dbReference>
<keyword evidence="7" id="KW-0508">mRNA splicing</keyword>
<dbReference type="InterPro" id="IPR016024">
    <property type="entry name" value="ARM-type_fold"/>
</dbReference>
<dbReference type="GO" id="GO:0008380">
    <property type="term" value="P:RNA splicing"/>
    <property type="evidence" value="ECO:0007669"/>
    <property type="project" value="UniProtKB-KW"/>
</dbReference>
<keyword evidence="8" id="KW-0539">Nucleus</keyword>
<evidence type="ECO:0000256" key="4">
    <source>
        <dbReference type="ARBA" id="ARBA00022664"/>
    </source>
</evidence>
<feature type="region of interest" description="Disordered" evidence="12">
    <location>
        <begin position="1396"/>
        <end position="1432"/>
    </location>
</feature>
<dbReference type="Pfam" id="PF09090">
    <property type="entry name" value="MIF4G_like_2"/>
    <property type="match status" value="1"/>
</dbReference>
<dbReference type="PANTHER" id="PTHR12412:SF2">
    <property type="entry name" value="NUCLEAR CAP-BINDING PROTEIN SUBUNIT 1"/>
    <property type="match status" value="1"/>
</dbReference>
<dbReference type="GO" id="GO:0000184">
    <property type="term" value="P:nuclear-transcribed mRNA catabolic process, nonsense-mediated decay"/>
    <property type="evidence" value="ECO:0000318"/>
    <property type="project" value="GO_Central"/>
</dbReference>
<evidence type="ECO:0000256" key="8">
    <source>
        <dbReference type="ARBA" id="ARBA00023242"/>
    </source>
</evidence>
<dbReference type="GO" id="GO:0003729">
    <property type="term" value="F:mRNA binding"/>
    <property type="evidence" value="ECO:0000318"/>
    <property type="project" value="GO_Central"/>
</dbReference>